<dbReference type="Proteomes" id="UP000441389">
    <property type="component" value="Unassembled WGS sequence"/>
</dbReference>
<name>A0A6I4J1C7_9SPHN</name>
<dbReference type="RefSeq" id="WP_157027134.1">
    <property type="nucleotide sequence ID" value="NZ_WQMS01000012.1"/>
</dbReference>
<sequence length="71" mass="8174">MDRQMETRHLAVADRNIAEGEARVERQLELIERLKMRGADTATAEALLDLLRQTLMGWNRERDLIIATLNA</sequence>
<evidence type="ECO:0000313" key="1">
    <source>
        <dbReference type="EMBL" id="MVO78157.1"/>
    </source>
</evidence>
<dbReference type="EMBL" id="WQMS01000012">
    <property type="protein sequence ID" value="MVO78157.1"/>
    <property type="molecule type" value="Genomic_DNA"/>
</dbReference>
<keyword evidence="2" id="KW-1185">Reference proteome</keyword>
<protein>
    <submittedName>
        <fullName evidence="1">Uncharacterized protein</fullName>
    </submittedName>
</protein>
<dbReference type="AlphaFoldDB" id="A0A6I4J1C7"/>
<comment type="caution">
    <text evidence="1">The sequence shown here is derived from an EMBL/GenBank/DDBJ whole genome shotgun (WGS) entry which is preliminary data.</text>
</comment>
<accession>A0A6I4J1C7</accession>
<organism evidence="1 2">
    <name type="scientific">Sphingomonas horti</name>
    <dbReference type="NCBI Taxonomy" id="2682842"/>
    <lineage>
        <taxon>Bacteria</taxon>
        <taxon>Pseudomonadati</taxon>
        <taxon>Pseudomonadota</taxon>
        <taxon>Alphaproteobacteria</taxon>
        <taxon>Sphingomonadales</taxon>
        <taxon>Sphingomonadaceae</taxon>
        <taxon>Sphingomonas</taxon>
    </lineage>
</organism>
<proteinExistence type="predicted"/>
<reference evidence="1 2" key="1">
    <citation type="submission" date="2019-12" db="EMBL/GenBank/DDBJ databases">
        <authorList>
            <person name="Huq M.A."/>
        </authorList>
    </citation>
    <scope>NUCLEOTIDE SEQUENCE [LARGE SCALE GENOMIC DNA]</scope>
    <source>
        <strain evidence="1 2">MAH-20</strain>
    </source>
</reference>
<evidence type="ECO:0000313" key="2">
    <source>
        <dbReference type="Proteomes" id="UP000441389"/>
    </source>
</evidence>
<gene>
    <name evidence="1" type="ORF">GON01_09445</name>
</gene>